<dbReference type="Gene3D" id="3.30.460.10">
    <property type="entry name" value="Beta Polymerase, domain 2"/>
    <property type="match status" value="1"/>
</dbReference>
<name>A0A9D5P9V0_XYLRU</name>
<gene>
    <name evidence="11" type="ORF">E7101_11190</name>
</gene>
<sequence length="97" mass="11096">MLELQDCINKLAGFKSAFAQKFGITKLGIFGSVARKENTEDSDIDIVVEVQKPSLQLMYELKEALKQLFNCEVDLVRFRDSLRPLIKSNIQKDVIYV</sequence>
<dbReference type="SUPFAM" id="SSF81301">
    <property type="entry name" value="Nucleotidyltransferase"/>
    <property type="match status" value="1"/>
</dbReference>
<reference evidence="11" key="1">
    <citation type="submission" date="2019-04" db="EMBL/GenBank/DDBJ databases">
        <title>Evolution of Biomass-Degrading Anaerobic Consortia Revealed by Metagenomics.</title>
        <authorList>
            <person name="Peng X."/>
        </authorList>
    </citation>
    <scope>NUCLEOTIDE SEQUENCE</scope>
    <source>
        <strain evidence="11">SIG140</strain>
    </source>
</reference>
<organism evidence="11 12">
    <name type="scientific">Xylanibacter ruminicola</name>
    <name type="common">Prevotella ruminicola</name>
    <dbReference type="NCBI Taxonomy" id="839"/>
    <lineage>
        <taxon>Bacteria</taxon>
        <taxon>Pseudomonadati</taxon>
        <taxon>Bacteroidota</taxon>
        <taxon>Bacteroidia</taxon>
        <taxon>Bacteroidales</taxon>
        <taxon>Prevotellaceae</taxon>
        <taxon>Xylanibacter</taxon>
    </lineage>
</organism>
<comment type="similarity">
    <text evidence="9">Belongs to the MntA antitoxin family.</text>
</comment>
<keyword evidence="6" id="KW-0547">Nucleotide-binding</keyword>
<evidence type="ECO:0000259" key="10">
    <source>
        <dbReference type="Pfam" id="PF01909"/>
    </source>
</evidence>
<dbReference type="PANTHER" id="PTHR33571:SF14">
    <property type="entry name" value="PROTEIN ADENYLYLTRANSFERASE MJ0435-RELATED"/>
    <property type="match status" value="1"/>
</dbReference>
<dbReference type="AlphaFoldDB" id="A0A9D5P9V0"/>
<evidence type="ECO:0000256" key="8">
    <source>
        <dbReference type="ARBA" id="ARBA00022842"/>
    </source>
</evidence>
<keyword evidence="8" id="KW-0460">Magnesium</keyword>
<dbReference type="GO" id="GO:0016779">
    <property type="term" value="F:nucleotidyltransferase activity"/>
    <property type="evidence" value="ECO:0007669"/>
    <property type="project" value="UniProtKB-KW"/>
</dbReference>
<evidence type="ECO:0000256" key="9">
    <source>
        <dbReference type="ARBA" id="ARBA00038276"/>
    </source>
</evidence>
<keyword evidence="3" id="KW-0808">Transferase</keyword>
<dbReference type="GO" id="GO:0005524">
    <property type="term" value="F:ATP binding"/>
    <property type="evidence" value="ECO:0007669"/>
    <property type="project" value="UniProtKB-KW"/>
</dbReference>
<protein>
    <submittedName>
        <fullName evidence="11">Nucleotidyltransferase</fullName>
    </submittedName>
</protein>
<dbReference type="InterPro" id="IPR052038">
    <property type="entry name" value="Type-VII_TA_antitoxin"/>
</dbReference>
<evidence type="ECO:0000256" key="2">
    <source>
        <dbReference type="ARBA" id="ARBA00022649"/>
    </source>
</evidence>
<comment type="cofactor">
    <cofactor evidence="1">
        <name>Mg(2+)</name>
        <dbReference type="ChEBI" id="CHEBI:18420"/>
    </cofactor>
</comment>
<dbReference type="PANTHER" id="PTHR33571">
    <property type="entry name" value="SSL8005 PROTEIN"/>
    <property type="match status" value="1"/>
</dbReference>
<accession>A0A9D5P9V0</accession>
<comment type="caution">
    <text evidence="11">The sequence shown here is derived from an EMBL/GenBank/DDBJ whole genome shotgun (WGS) entry which is preliminary data.</text>
</comment>
<evidence type="ECO:0000313" key="12">
    <source>
        <dbReference type="Proteomes" id="UP000806522"/>
    </source>
</evidence>
<keyword evidence="7" id="KW-0067">ATP-binding</keyword>
<evidence type="ECO:0000256" key="1">
    <source>
        <dbReference type="ARBA" id="ARBA00001946"/>
    </source>
</evidence>
<keyword evidence="2" id="KW-1277">Toxin-antitoxin system</keyword>
<dbReference type="CDD" id="cd05403">
    <property type="entry name" value="NT_KNTase_like"/>
    <property type="match status" value="1"/>
</dbReference>
<keyword evidence="5" id="KW-0479">Metal-binding</keyword>
<evidence type="ECO:0000313" key="11">
    <source>
        <dbReference type="EMBL" id="MBE6271496.1"/>
    </source>
</evidence>
<feature type="domain" description="Polymerase nucleotidyl transferase" evidence="10">
    <location>
        <begin position="14"/>
        <end position="97"/>
    </location>
</feature>
<dbReference type="EMBL" id="SUYC01000013">
    <property type="protein sequence ID" value="MBE6271496.1"/>
    <property type="molecule type" value="Genomic_DNA"/>
</dbReference>
<evidence type="ECO:0000256" key="5">
    <source>
        <dbReference type="ARBA" id="ARBA00022723"/>
    </source>
</evidence>
<evidence type="ECO:0000256" key="3">
    <source>
        <dbReference type="ARBA" id="ARBA00022679"/>
    </source>
</evidence>
<dbReference type="InterPro" id="IPR043519">
    <property type="entry name" value="NT_sf"/>
</dbReference>
<dbReference type="Proteomes" id="UP000806522">
    <property type="component" value="Unassembled WGS sequence"/>
</dbReference>
<evidence type="ECO:0000256" key="7">
    <source>
        <dbReference type="ARBA" id="ARBA00022840"/>
    </source>
</evidence>
<dbReference type="InterPro" id="IPR002934">
    <property type="entry name" value="Polymerase_NTP_transf_dom"/>
</dbReference>
<dbReference type="GO" id="GO:0046872">
    <property type="term" value="F:metal ion binding"/>
    <property type="evidence" value="ECO:0007669"/>
    <property type="project" value="UniProtKB-KW"/>
</dbReference>
<evidence type="ECO:0000256" key="4">
    <source>
        <dbReference type="ARBA" id="ARBA00022695"/>
    </source>
</evidence>
<keyword evidence="4" id="KW-0548">Nucleotidyltransferase</keyword>
<proteinExistence type="inferred from homology"/>
<evidence type="ECO:0000256" key="6">
    <source>
        <dbReference type="ARBA" id="ARBA00022741"/>
    </source>
</evidence>
<dbReference type="Pfam" id="PF01909">
    <property type="entry name" value="NTP_transf_2"/>
    <property type="match status" value="1"/>
</dbReference>